<dbReference type="InterPro" id="IPR036237">
    <property type="entry name" value="Xyl_isomerase-like_sf"/>
</dbReference>
<accession>A0ABP6C0M6</accession>
<dbReference type="InterPro" id="IPR050312">
    <property type="entry name" value="IolE/XylAMocC-like"/>
</dbReference>
<evidence type="ECO:0000313" key="3">
    <source>
        <dbReference type="Proteomes" id="UP001501509"/>
    </source>
</evidence>
<protein>
    <recommendedName>
        <fullName evidence="1">Xylose isomerase-like TIM barrel domain-containing protein</fullName>
    </recommendedName>
</protein>
<dbReference type="PANTHER" id="PTHR12110">
    <property type="entry name" value="HYDROXYPYRUVATE ISOMERASE"/>
    <property type="match status" value="1"/>
</dbReference>
<sequence length="286" mass="30216">MPLPTIAFSSWAFPGEPVDRGIDHALRHGFRALEIALLDPALFDGLLPSDDQARAVAARTADLRLSVHAPIDQICLADPDPEIRAASADCLRRTIAAAHHMGARVVVFHLIRGTRDELPLSADESGRAFAADLIRPLGEEAAAAGVTLAVENIGISSRAADRDYTGLCDLVDTIGLDNVGIALDIGHAHVHDHNGGGLAAAAGLFGSRVCHYHVHDNDGTADQHLRVGGGTVDYAPLLDRWQTDFSGILAMEIFPFVETDLKEAISASQSALTELLTGPVGRPTVG</sequence>
<dbReference type="SUPFAM" id="SSF51658">
    <property type="entry name" value="Xylose isomerase-like"/>
    <property type="match status" value="1"/>
</dbReference>
<dbReference type="PANTHER" id="PTHR12110:SF21">
    <property type="entry name" value="XYLOSE ISOMERASE-LIKE TIM BARREL DOMAIN-CONTAINING PROTEIN"/>
    <property type="match status" value="1"/>
</dbReference>
<gene>
    <name evidence="2" type="ORF">GCM10010411_32400</name>
</gene>
<reference evidence="3" key="1">
    <citation type="journal article" date="2019" name="Int. J. Syst. Evol. Microbiol.">
        <title>The Global Catalogue of Microorganisms (GCM) 10K type strain sequencing project: providing services to taxonomists for standard genome sequencing and annotation.</title>
        <authorList>
            <consortium name="The Broad Institute Genomics Platform"/>
            <consortium name="The Broad Institute Genome Sequencing Center for Infectious Disease"/>
            <person name="Wu L."/>
            <person name="Ma J."/>
        </authorList>
    </citation>
    <scope>NUCLEOTIDE SEQUENCE [LARGE SCALE GENOMIC DNA]</scope>
    <source>
        <strain evidence="3">JCM 6833</strain>
    </source>
</reference>
<dbReference type="Gene3D" id="3.20.20.150">
    <property type="entry name" value="Divalent-metal-dependent TIM barrel enzymes"/>
    <property type="match status" value="1"/>
</dbReference>
<comment type="caution">
    <text evidence="2">The sequence shown here is derived from an EMBL/GenBank/DDBJ whole genome shotgun (WGS) entry which is preliminary data.</text>
</comment>
<organism evidence="2 3">
    <name type="scientific">Actinomadura fulvescens</name>
    <dbReference type="NCBI Taxonomy" id="46160"/>
    <lineage>
        <taxon>Bacteria</taxon>
        <taxon>Bacillati</taxon>
        <taxon>Actinomycetota</taxon>
        <taxon>Actinomycetes</taxon>
        <taxon>Streptosporangiales</taxon>
        <taxon>Thermomonosporaceae</taxon>
        <taxon>Actinomadura</taxon>
    </lineage>
</organism>
<keyword evidence="3" id="KW-1185">Reference proteome</keyword>
<name>A0ABP6C0M6_9ACTN</name>
<dbReference type="Proteomes" id="UP001501509">
    <property type="component" value="Unassembled WGS sequence"/>
</dbReference>
<evidence type="ECO:0000313" key="2">
    <source>
        <dbReference type="EMBL" id="GAA2596467.1"/>
    </source>
</evidence>
<dbReference type="InterPro" id="IPR013022">
    <property type="entry name" value="Xyl_isomerase-like_TIM-brl"/>
</dbReference>
<proteinExistence type="predicted"/>
<dbReference type="EMBL" id="BAAATD010000004">
    <property type="protein sequence ID" value="GAA2596467.1"/>
    <property type="molecule type" value="Genomic_DNA"/>
</dbReference>
<dbReference type="Pfam" id="PF01261">
    <property type="entry name" value="AP_endonuc_2"/>
    <property type="match status" value="1"/>
</dbReference>
<dbReference type="RefSeq" id="WP_344541704.1">
    <property type="nucleotide sequence ID" value="NZ_BAAATD010000004.1"/>
</dbReference>
<evidence type="ECO:0000259" key="1">
    <source>
        <dbReference type="Pfam" id="PF01261"/>
    </source>
</evidence>
<feature type="domain" description="Xylose isomerase-like TIM barrel" evidence="1">
    <location>
        <begin position="23"/>
        <end position="263"/>
    </location>
</feature>